<dbReference type="EMBL" id="LVVK01000017">
    <property type="protein sequence ID" value="OPB40626.1"/>
    <property type="molecule type" value="Genomic_DNA"/>
</dbReference>
<protein>
    <submittedName>
        <fullName evidence="1">Uncharacterized protein</fullName>
    </submittedName>
</protein>
<evidence type="ECO:0000313" key="1">
    <source>
        <dbReference type="EMBL" id="OPB40626.1"/>
    </source>
</evidence>
<proteinExistence type="predicted"/>
<keyword evidence="2" id="KW-1185">Reference proteome</keyword>
<comment type="caution">
    <text evidence="1">The sequence shown here is derived from an EMBL/GenBank/DDBJ whole genome shotgun (WGS) entry which is preliminary data.</text>
</comment>
<evidence type="ECO:0000313" key="2">
    <source>
        <dbReference type="Proteomes" id="UP000191004"/>
    </source>
</evidence>
<dbReference type="OrthoDB" id="6513042at2759"/>
<dbReference type="Proteomes" id="UP000191004">
    <property type="component" value="Unassembled WGS sequence"/>
</dbReference>
<reference evidence="1 2" key="1">
    <citation type="submission" date="2016-04" db="EMBL/GenBank/DDBJ databases">
        <title>Multiple horizontal gene transfer events from other fungi enriched the ability of the initially mycotrophic fungus Trichoderma (Ascomycota) to feed on dead plant biomass.</title>
        <authorList>
            <person name="Atanasova L."/>
            <person name="Chenthamara K."/>
            <person name="Zhang J."/>
            <person name="Grujic M."/>
            <person name="Henrissat B."/>
            <person name="Kuo A."/>
            <person name="Aertz A."/>
            <person name="Salamov A."/>
            <person name="Lipzen A."/>
            <person name="Labutti K."/>
            <person name="Barry K."/>
            <person name="Miao Y."/>
            <person name="Rahimi M.J."/>
            <person name="Shen Q."/>
            <person name="Grigoriev I.V."/>
            <person name="Kubicek C.P."/>
            <person name="Druzhinina I.S."/>
        </authorList>
    </citation>
    <scope>NUCLEOTIDE SEQUENCE [LARGE SCALE GENOMIC DNA]</scope>
    <source>
        <strain evidence="1 2">NJAU 4742</strain>
    </source>
</reference>
<gene>
    <name evidence="1" type="ORF">A0O28_0007060</name>
</gene>
<dbReference type="AlphaFoldDB" id="A0A1T3CHP4"/>
<organism evidence="1 2">
    <name type="scientific">Trichoderma guizhouense</name>
    <dbReference type="NCBI Taxonomy" id="1491466"/>
    <lineage>
        <taxon>Eukaryota</taxon>
        <taxon>Fungi</taxon>
        <taxon>Dikarya</taxon>
        <taxon>Ascomycota</taxon>
        <taxon>Pezizomycotina</taxon>
        <taxon>Sordariomycetes</taxon>
        <taxon>Hypocreomycetidae</taxon>
        <taxon>Hypocreales</taxon>
        <taxon>Hypocreaceae</taxon>
        <taxon>Trichoderma</taxon>
    </lineage>
</organism>
<accession>A0A1T3CHP4</accession>
<sequence length="132" mass="14606">MSESNTSGTGAQSASHFWKPCVLLIDDGFFGGKSVGLESEITTTLQVHRETHSSSWMGFTIQVPFGANNGDDGSGKCHEWNWTLAKLAQEHKMTVVFPMEPDYFIRDVEQSLLAALPENTKTLSRLDFHSKA</sequence>
<name>A0A1T3CHP4_9HYPO</name>